<evidence type="ECO:0000313" key="6">
    <source>
        <dbReference type="EMBL" id="MBP5836137.1"/>
    </source>
</evidence>
<comment type="caution">
    <text evidence="7">The sequence shown here is derived from an EMBL/GenBank/DDBJ whole genome shotgun (WGS) entry which is preliminary data.</text>
</comment>
<dbReference type="SUPFAM" id="SSF53807">
    <property type="entry name" value="Helical backbone' metal receptor"/>
    <property type="match status" value="1"/>
</dbReference>
<organism evidence="7 8">
    <name type="scientific">Candidatus Phytoplasma meliae</name>
    <dbReference type="NCBI Taxonomy" id="1848402"/>
    <lineage>
        <taxon>Bacteria</taxon>
        <taxon>Bacillati</taxon>
        <taxon>Mycoplasmatota</taxon>
        <taxon>Mollicutes</taxon>
        <taxon>Acholeplasmatales</taxon>
        <taxon>Acholeplasmataceae</taxon>
        <taxon>Candidatus Phytoplasma</taxon>
        <taxon>16SrXIII (Mexican periwinkle virescence group)</taxon>
    </lineage>
</organism>
<dbReference type="Gene3D" id="3.40.50.1980">
    <property type="entry name" value="Nitrogenase molybdenum iron protein domain"/>
    <property type="match status" value="2"/>
</dbReference>
<dbReference type="PANTHER" id="PTHR42953:SF1">
    <property type="entry name" value="METAL-BINDING PROTEIN HI_0362-RELATED"/>
    <property type="match status" value="1"/>
</dbReference>
<keyword evidence="3" id="KW-0479">Metal-binding</keyword>
<dbReference type="RefSeq" id="WP_203552401.1">
    <property type="nucleotide sequence ID" value="NZ_JACAOD020000014.1"/>
</dbReference>
<dbReference type="Pfam" id="PF01297">
    <property type="entry name" value="ZnuA"/>
    <property type="match status" value="1"/>
</dbReference>
<evidence type="ECO:0000256" key="5">
    <source>
        <dbReference type="SAM" id="Phobius"/>
    </source>
</evidence>
<dbReference type="PANTHER" id="PTHR42953">
    <property type="entry name" value="HIGH-AFFINITY ZINC UPTAKE SYSTEM PROTEIN ZNUA-RELATED"/>
    <property type="match status" value="1"/>
</dbReference>
<gene>
    <name evidence="6" type="ORF">CHTY_002750</name>
    <name evidence="7" type="ORF">CHTY_003295</name>
</gene>
<name>A0ABS5CZ41_9MOLU</name>
<keyword evidence="8" id="KW-1185">Reference proteome</keyword>
<dbReference type="InterPro" id="IPR006127">
    <property type="entry name" value="ZnuA-like"/>
</dbReference>
<evidence type="ECO:0000313" key="8">
    <source>
        <dbReference type="Proteomes" id="UP001195571"/>
    </source>
</evidence>
<proteinExistence type="predicted"/>
<dbReference type="Proteomes" id="UP001195571">
    <property type="component" value="Unassembled WGS sequence"/>
</dbReference>
<reference evidence="7 8" key="1">
    <citation type="submission" date="2021-04" db="EMBL/GenBank/DDBJ databases">
        <title>Genomic features of Candidatus Phytoplasma meliae isolate ChTYXIII (1SrXIII-G).</title>
        <authorList>
            <person name="Fernandez F.D."/>
            <person name="Conci L.R."/>
        </authorList>
    </citation>
    <scope>NUCLEOTIDE SEQUENCE [LARGE SCALE GENOMIC DNA]</scope>
    <source>
        <strain evidence="7">ChTYXIII-Mo</strain>
    </source>
</reference>
<protein>
    <submittedName>
        <fullName evidence="7">Zinc ABC transporter substrate-binding protein</fullName>
    </submittedName>
</protein>
<comment type="subcellular location">
    <subcellularLocation>
        <location evidence="1">Cell envelope</location>
    </subcellularLocation>
</comment>
<sequence>MKDFQKNKKKSIITIFLIIGITAFILLIPIIASFQQKTSQNSNKTIVTTTTMLQDLVKHLIGDVNSAETKETKEQEKYQKIKNIECQTLMGVGIDPHNYKTKLSDRQKIKAADLVIVNGLHLEAKMPDAFQRFAKPNCLLDVGELLKADDEDKEFLLKESNSQDYDPHIWFQIDLWIKTFLNLKEALLERKIVNSQEDKEKLNTNFDIYNTALGKLKEHIINSMKPLSNKVIVTAHDAFSYWQDFCQRHKVPFELESIQGISTQTEASNNKIVILARKLAQQDVKAIFTETSMPKDSLKSLKEEVDKQRRVQGFSGEIKIVEQEELYSDSLGTDKYQESFPDPSHSQTSNQYSHATYIGTFLNNLKIITENLSSE</sequence>
<accession>A0ABS5CZ41</accession>
<dbReference type="EMBL" id="JACAOD020000018">
    <property type="protein sequence ID" value="MBP5836240.1"/>
    <property type="molecule type" value="Genomic_DNA"/>
</dbReference>
<keyword evidence="4" id="KW-0732">Signal</keyword>
<evidence type="ECO:0000256" key="1">
    <source>
        <dbReference type="ARBA" id="ARBA00004196"/>
    </source>
</evidence>
<keyword evidence="5" id="KW-0812">Transmembrane</keyword>
<dbReference type="InterPro" id="IPR050492">
    <property type="entry name" value="Bact_metal-bind_prot9"/>
</dbReference>
<evidence type="ECO:0000256" key="3">
    <source>
        <dbReference type="ARBA" id="ARBA00022723"/>
    </source>
</evidence>
<evidence type="ECO:0000256" key="2">
    <source>
        <dbReference type="ARBA" id="ARBA00022448"/>
    </source>
</evidence>
<keyword evidence="2" id="KW-0813">Transport</keyword>
<dbReference type="EMBL" id="JACAOD020000014">
    <property type="protein sequence ID" value="MBP5836137.1"/>
    <property type="molecule type" value="Genomic_DNA"/>
</dbReference>
<keyword evidence="5" id="KW-0472">Membrane</keyword>
<evidence type="ECO:0000256" key="4">
    <source>
        <dbReference type="ARBA" id="ARBA00022729"/>
    </source>
</evidence>
<feature type="transmembrane region" description="Helical" evidence="5">
    <location>
        <begin position="12"/>
        <end position="34"/>
    </location>
</feature>
<keyword evidence="5" id="KW-1133">Transmembrane helix</keyword>
<evidence type="ECO:0000313" key="7">
    <source>
        <dbReference type="EMBL" id="MBP5836240.1"/>
    </source>
</evidence>